<evidence type="ECO:0000256" key="4">
    <source>
        <dbReference type="ARBA" id="ARBA00022857"/>
    </source>
</evidence>
<feature type="binding site" evidence="10">
    <location>
        <position position="303"/>
    </location>
    <ligand>
        <name>NAD(+)</name>
        <dbReference type="ChEBI" id="CHEBI:57540"/>
    </ligand>
</feature>
<dbReference type="GO" id="GO:0008839">
    <property type="term" value="F:4-hydroxy-tetrahydrodipicolinate reductase"/>
    <property type="evidence" value="ECO:0007669"/>
    <property type="project" value="InterPro"/>
</dbReference>
<keyword evidence="7 10" id="KW-0324">Glycolysis</keyword>
<dbReference type="UniPathway" id="UPA00109">
    <property type="reaction ID" value="UER00184"/>
</dbReference>
<comment type="subcellular location">
    <subcellularLocation>
        <location evidence="10 12">Cytoplasm</location>
    </subcellularLocation>
</comment>
<dbReference type="InterPro" id="IPR020831">
    <property type="entry name" value="GlycerAld/Erythrose_P_DH"/>
</dbReference>
<comment type="similarity">
    <text evidence="2 10 12">Belongs to the glyceraldehyde-3-phosphate dehydrogenase family.</text>
</comment>
<evidence type="ECO:0000256" key="7">
    <source>
        <dbReference type="ARBA" id="ARBA00023152"/>
    </source>
</evidence>
<dbReference type="SMR" id="A0A0U3H181"/>
<feature type="binding site" evidence="10">
    <location>
        <begin position="195"/>
        <end position="196"/>
    </location>
    <ligand>
        <name>D-glyceraldehyde 3-phosphate</name>
        <dbReference type="ChEBI" id="CHEBI:59776"/>
    </ligand>
</feature>
<comment type="subunit">
    <text evidence="3 10 12">Homotetramer.</text>
</comment>
<dbReference type="InterPro" id="IPR020829">
    <property type="entry name" value="GlycerAld_3-P_DH_cat"/>
</dbReference>
<feature type="binding site" evidence="10">
    <location>
        <position position="111"/>
    </location>
    <ligand>
        <name>NAD(+)</name>
        <dbReference type="ChEBI" id="CHEBI:57540"/>
    </ligand>
</feature>
<feature type="active site" description="Nucleophile" evidence="10 11">
    <location>
        <position position="141"/>
    </location>
</feature>
<protein>
    <recommendedName>
        <fullName evidence="10 12">Glyceraldehyde-3-phosphate dehydrogenase</fullName>
        <shortName evidence="10">GAPDH</shortName>
        <ecNumber evidence="10 12">1.2.1.59</ecNumber>
    </recommendedName>
    <alternativeName>
        <fullName evidence="10">NAD(P)-dependent glyceraldehyde-3-phosphate dehydrogenase</fullName>
    </alternativeName>
</protein>
<feature type="binding site" evidence="10">
    <location>
        <position position="169"/>
    </location>
    <ligand>
        <name>NAD(+)</name>
        <dbReference type="ChEBI" id="CHEBI:57540"/>
    </ligand>
</feature>
<evidence type="ECO:0000313" key="15">
    <source>
        <dbReference type="EMBL" id="ALU31174.1"/>
    </source>
</evidence>
<dbReference type="PaxDb" id="1435377-SUSAZ_06485"/>
<evidence type="ECO:0000256" key="9">
    <source>
        <dbReference type="ARBA" id="ARBA00048853"/>
    </source>
</evidence>
<comment type="pathway">
    <text evidence="1 10 12">Carbohydrate degradation; glycolysis; pyruvate from D-glyceraldehyde 3-phosphate: step 1/5.</text>
</comment>
<keyword evidence="4 10" id="KW-0521">NADP</keyword>
<reference evidence="16 17" key="1">
    <citation type="submission" date="2015-12" db="EMBL/GenBank/DDBJ databases">
        <title>A stable core within a dynamic pangenome in Sulfolobus acidocaldarius.</title>
        <authorList>
            <person name="Anderson R."/>
            <person name="Kouris A."/>
            <person name="Seward C."/>
            <person name="Campbell K."/>
            <person name="Whitaker R."/>
        </authorList>
    </citation>
    <scope>NUCLEOTIDE SEQUENCE [LARGE SCALE GENOMIC DNA]</scope>
    <source>
        <strain evidence="14 17">GG12-C01-09</strain>
        <strain evidence="15 16">NG05B_CO5_07</strain>
    </source>
</reference>
<feature type="binding site" evidence="10">
    <location>
        <begin position="140"/>
        <end position="142"/>
    </location>
    <ligand>
        <name>D-glyceraldehyde 3-phosphate</name>
        <dbReference type="ChEBI" id="CHEBI:59776"/>
    </ligand>
</feature>
<dbReference type="RefSeq" id="WP_011278193.1">
    <property type="nucleotide sequence ID" value="NZ_BHWZ01000003.1"/>
</dbReference>
<dbReference type="AlphaFoldDB" id="A0A0U3H181"/>
<dbReference type="Proteomes" id="UP000060043">
    <property type="component" value="Chromosome"/>
</dbReference>
<keyword evidence="5 10" id="KW-0560">Oxidoreductase</keyword>
<dbReference type="InterPro" id="IPR006436">
    <property type="entry name" value="Glyceraldehyde-3-P_DH_2_arc"/>
</dbReference>
<evidence type="ECO:0000313" key="14">
    <source>
        <dbReference type="EMBL" id="ALU30452.1"/>
    </source>
</evidence>
<proteinExistence type="inferred from homology"/>
<dbReference type="Gene3D" id="3.40.50.720">
    <property type="entry name" value="NAD(P)-binding Rossmann-like Domain"/>
    <property type="match status" value="1"/>
</dbReference>
<dbReference type="GO" id="GO:0050661">
    <property type="term" value="F:NADP binding"/>
    <property type="evidence" value="ECO:0007669"/>
    <property type="project" value="UniProtKB-UniRule"/>
</dbReference>
<evidence type="ECO:0000256" key="11">
    <source>
        <dbReference type="PIRSR" id="PIRSR000149-1"/>
    </source>
</evidence>
<dbReference type="NCBIfam" id="NF003251">
    <property type="entry name" value="PRK04207.1"/>
    <property type="match status" value="1"/>
</dbReference>
<accession>A0A0U3H181</accession>
<dbReference type="GO" id="GO:0004365">
    <property type="term" value="F:glyceraldehyde-3-phosphate dehydrogenase (NAD+) (phosphorylating) activity"/>
    <property type="evidence" value="ECO:0007669"/>
    <property type="project" value="UniProtKB-UniRule"/>
</dbReference>
<comment type="catalytic activity">
    <reaction evidence="9 10 12">
        <text>D-glyceraldehyde 3-phosphate + phosphate + NAD(+) = (2R)-3-phospho-glyceroyl phosphate + NADH + H(+)</text>
        <dbReference type="Rhea" id="RHEA:10300"/>
        <dbReference type="ChEBI" id="CHEBI:15378"/>
        <dbReference type="ChEBI" id="CHEBI:43474"/>
        <dbReference type="ChEBI" id="CHEBI:57540"/>
        <dbReference type="ChEBI" id="CHEBI:57604"/>
        <dbReference type="ChEBI" id="CHEBI:57945"/>
        <dbReference type="ChEBI" id="CHEBI:59776"/>
        <dbReference type="EC" id="1.2.1.59"/>
    </reaction>
</comment>
<gene>
    <name evidence="10" type="primary">gap</name>
    <name evidence="14" type="ORF">ATY89_11220</name>
    <name evidence="15" type="ORF">ATZ20_02775</name>
</gene>
<dbReference type="InterPro" id="IPR020830">
    <property type="entry name" value="GlycerAld_3-P_DH_AS"/>
</dbReference>
<dbReference type="GO" id="GO:0009089">
    <property type="term" value="P:lysine biosynthetic process via diaminopimelate"/>
    <property type="evidence" value="ECO:0007669"/>
    <property type="project" value="InterPro"/>
</dbReference>
<dbReference type="Pfam" id="PF01113">
    <property type="entry name" value="DapB_N"/>
    <property type="match status" value="1"/>
</dbReference>
<dbReference type="GeneID" id="14551859"/>
<dbReference type="PIRSF" id="PIRSF000149">
    <property type="entry name" value="GAP_DH"/>
    <property type="match status" value="1"/>
</dbReference>
<evidence type="ECO:0000256" key="6">
    <source>
        <dbReference type="ARBA" id="ARBA00023027"/>
    </source>
</evidence>
<dbReference type="CDD" id="cd02278">
    <property type="entry name" value="GAPDH_II_N"/>
    <property type="match status" value="1"/>
</dbReference>
<dbReference type="EC" id="1.2.1.59" evidence="10 12"/>
<evidence type="ECO:0000313" key="16">
    <source>
        <dbReference type="Proteomes" id="UP000060043"/>
    </source>
</evidence>
<feature type="domain" description="Glyceraldehyde 3-phosphate dehydrogenase NAD(P) binding" evidence="13">
    <location>
        <begin position="4"/>
        <end position="141"/>
    </location>
</feature>
<evidence type="ECO:0000256" key="3">
    <source>
        <dbReference type="ARBA" id="ARBA00011881"/>
    </source>
</evidence>
<feature type="binding site" evidence="10">
    <location>
        <begin position="13"/>
        <end position="14"/>
    </location>
    <ligand>
        <name>NAD(+)</name>
        <dbReference type="ChEBI" id="CHEBI:57540"/>
    </ligand>
</feature>
<dbReference type="InterPro" id="IPR000846">
    <property type="entry name" value="DapB_N"/>
</dbReference>
<dbReference type="PROSITE" id="PS00071">
    <property type="entry name" value="GAPDH"/>
    <property type="match status" value="1"/>
</dbReference>
<dbReference type="NCBIfam" id="TIGR01546">
    <property type="entry name" value="GAPDH-II_archae"/>
    <property type="match status" value="1"/>
</dbReference>
<dbReference type="GO" id="GO:0051287">
    <property type="term" value="F:NAD binding"/>
    <property type="evidence" value="ECO:0007669"/>
    <property type="project" value="UniProtKB-UniRule"/>
</dbReference>
<dbReference type="SMART" id="SM00846">
    <property type="entry name" value="Gp_dh_N"/>
    <property type="match status" value="1"/>
</dbReference>
<dbReference type="SUPFAM" id="SSF51735">
    <property type="entry name" value="NAD(P)-binding Rossmann-fold domains"/>
    <property type="match status" value="1"/>
</dbReference>
<dbReference type="Pfam" id="PF02800">
    <property type="entry name" value="Gp_dh_C"/>
    <property type="match status" value="1"/>
</dbReference>
<dbReference type="STRING" id="1435377.SUSAZ_06485"/>
<dbReference type="InterPro" id="IPR036291">
    <property type="entry name" value="NAD(P)-bd_dom_sf"/>
</dbReference>
<organism evidence="15 16">
    <name type="scientific">Sulfolobus acidocaldarius</name>
    <dbReference type="NCBI Taxonomy" id="2285"/>
    <lineage>
        <taxon>Archaea</taxon>
        <taxon>Thermoproteota</taxon>
        <taxon>Thermoprotei</taxon>
        <taxon>Sulfolobales</taxon>
        <taxon>Sulfolobaceae</taxon>
        <taxon>Sulfolobus</taxon>
    </lineage>
</organism>
<name>A0A0U3H181_9CREN</name>
<dbReference type="InterPro" id="IPR020828">
    <property type="entry name" value="GlycerAld_3-P_DH_NAD(P)-bd"/>
</dbReference>
<dbReference type="Gene3D" id="3.30.360.10">
    <property type="entry name" value="Dihydrodipicolinate Reductase, domain 2"/>
    <property type="match status" value="1"/>
</dbReference>
<dbReference type="GO" id="GO:0005737">
    <property type="term" value="C:cytoplasm"/>
    <property type="evidence" value="ECO:0007669"/>
    <property type="project" value="UniProtKB-SubCell"/>
</dbReference>
<evidence type="ECO:0000256" key="10">
    <source>
        <dbReference type="HAMAP-Rule" id="MF_00559"/>
    </source>
</evidence>
<sequence>MVKVKVAINGYGTIGKRVADAIRLQPDMELIGVAKTSPNYEAFTAMRKGYKLYTTKENIQKFQNSGINVAGSIEDMIKDSDIIIDATPGGVGANYKKIYQEYGKKAIFQGGEKSDVADVSFSALCNYNDAINKNYIRVVSCNTTGILRVLCTINNFDKIEKVRGTIVRRAADPKEVKKGPINSIVADPARIPSHHAKDVLTVLKGIDIITSALVAPTTLMHLHTLFITTRNKVSKEDLLNILSNTPRILLLNTEKADAESTAEIMEIARDLGRYRNDVPETVIFEDSIYTNGNEIFLMYGVHQESIVVPENIDAIRASLNIMSRDESIRLTNETLKIGKGYLI</sequence>
<dbReference type="HAMAP" id="MF_00559">
    <property type="entry name" value="G3P_dehdrog_arch"/>
    <property type="match status" value="1"/>
</dbReference>
<evidence type="ECO:0000313" key="17">
    <source>
        <dbReference type="Proteomes" id="UP000065473"/>
    </source>
</evidence>
<evidence type="ECO:0000259" key="13">
    <source>
        <dbReference type="SMART" id="SM00846"/>
    </source>
</evidence>
<dbReference type="EMBL" id="CP013694">
    <property type="protein sequence ID" value="ALU30452.1"/>
    <property type="molecule type" value="Genomic_DNA"/>
</dbReference>
<keyword evidence="6 10" id="KW-0520">NAD</keyword>
<dbReference type="SUPFAM" id="SSF55347">
    <property type="entry name" value="Glyceraldehyde-3-phosphate dehydrogenase-like, C-terminal domain"/>
    <property type="match status" value="1"/>
</dbReference>
<evidence type="ECO:0000256" key="12">
    <source>
        <dbReference type="RuleBase" id="RU003388"/>
    </source>
</evidence>
<evidence type="ECO:0000256" key="5">
    <source>
        <dbReference type="ARBA" id="ARBA00023002"/>
    </source>
</evidence>
<dbReference type="OrthoDB" id="295712at2157"/>
<dbReference type="OMA" id="YIQAVHQ"/>
<dbReference type="EMBL" id="CP013695">
    <property type="protein sequence ID" value="ALU31174.1"/>
    <property type="molecule type" value="Genomic_DNA"/>
</dbReference>
<evidence type="ECO:0000256" key="1">
    <source>
        <dbReference type="ARBA" id="ARBA00004869"/>
    </source>
</evidence>
<keyword evidence="10 12" id="KW-0963">Cytoplasm</keyword>
<evidence type="ECO:0000256" key="8">
    <source>
        <dbReference type="ARBA" id="ARBA00048067"/>
    </source>
</evidence>
<evidence type="ECO:0000256" key="2">
    <source>
        <dbReference type="ARBA" id="ARBA00007406"/>
    </source>
</evidence>
<dbReference type="Proteomes" id="UP000065473">
    <property type="component" value="Chromosome"/>
</dbReference>
<comment type="catalytic activity">
    <reaction evidence="8 10 12">
        <text>D-glyceraldehyde 3-phosphate + phosphate + NADP(+) = (2R)-3-phospho-glyceroyl phosphate + NADPH + H(+)</text>
        <dbReference type="Rhea" id="RHEA:10296"/>
        <dbReference type="ChEBI" id="CHEBI:15378"/>
        <dbReference type="ChEBI" id="CHEBI:43474"/>
        <dbReference type="ChEBI" id="CHEBI:57604"/>
        <dbReference type="ChEBI" id="CHEBI:57783"/>
        <dbReference type="ChEBI" id="CHEBI:58349"/>
        <dbReference type="ChEBI" id="CHEBI:59776"/>
        <dbReference type="EC" id="1.2.1.59"/>
    </reaction>
</comment>
<dbReference type="GO" id="GO:0006096">
    <property type="term" value="P:glycolytic process"/>
    <property type="evidence" value="ECO:0007669"/>
    <property type="project" value="UniProtKB-UniRule"/>
</dbReference>
<dbReference type="CDD" id="cd18127">
    <property type="entry name" value="GAPDH_II_C"/>
    <property type="match status" value="1"/>
</dbReference>